<keyword evidence="13 14" id="KW-0676">Redox-active center</keyword>
<dbReference type="PANTHER" id="PTHR36570">
    <property type="entry name" value="DISULFIDE BOND FORMATION PROTEIN B"/>
    <property type="match status" value="1"/>
</dbReference>
<feature type="disulfide bond" description="Redox-active" evidence="14">
    <location>
        <begin position="104"/>
        <end position="130"/>
    </location>
</feature>
<feature type="transmembrane region" description="Helical" evidence="15">
    <location>
        <begin position="12"/>
        <end position="32"/>
    </location>
</feature>
<dbReference type="EMBL" id="JAOWKX010000005">
    <property type="protein sequence ID" value="MCV2885107.1"/>
    <property type="molecule type" value="Genomic_DNA"/>
</dbReference>
<keyword evidence="17" id="KW-1185">Reference proteome</keyword>
<keyword evidence="12 14" id="KW-0143">Chaperone</keyword>
<gene>
    <name evidence="14 16" type="primary">dsbB</name>
    <name evidence="16" type="ORF">OE749_10430</name>
</gene>
<accession>A0ABT3A941</accession>
<feature type="topological domain" description="Cytoplasmic" evidence="14">
    <location>
        <begin position="1"/>
        <end position="13"/>
    </location>
</feature>
<evidence type="ECO:0000256" key="14">
    <source>
        <dbReference type="HAMAP-Rule" id="MF_00286"/>
    </source>
</evidence>
<evidence type="ECO:0000256" key="5">
    <source>
        <dbReference type="ARBA" id="ARBA00022519"/>
    </source>
</evidence>
<dbReference type="PANTHER" id="PTHR36570:SF2">
    <property type="entry name" value="DISULFIDE BOND FORMATION PROTEIN B"/>
    <property type="match status" value="1"/>
</dbReference>
<keyword evidence="9 14" id="KW-0560">Oxidoreductase</keyword>
<dbReference type="NCBIfam" id="NF002485">
    <property type="entry name" value="PRK01749.1"/>
    <property type="match status" value="1"/>
</dbReference>
<dbReference type="Proteomes" id="UP001652504">
    <property type="component" value="Unassembled WGS sequence"/>
</dbReference>
<feature type="topological domain" description="Periplasmic" evidence="14">
    <location>
        <begin position="31"/>
        <end position="48"/>
    </location>
</feature>
<evidence type="ECO:0000256" key="3">
    <source>
        <dbReference type="ARBA" id="ARBA00022448"/>
    </source>
</evidence>
<evidence type="ECO:0000256" key="11">
    <source>
        <dbReference type="ARBA" id="ARBA00023157"/>
    </source>
</evidence>
<evidence type="ECO:0000256" key="8">
    <source>
        <dbReference type="ARBA" id="ARBA00022989"/>
    </source>
</evidence>
<keyword evidence="6 14" id="KW-0812">Transmembrane</keyword>
<name>A0ABT3A941_9ALTE</name>
<evidence type="ECO:0000256" key="10">
    <source>
        <dbReference type="ARBA" id="ARBA00023136"/>
    </source>
</evidence>
<dbReference type="HAMAP" id="MF_00286">
    <property type="entry name" value="DsbB"/>
    <property type="match status" value="1"/>
</dbReference>
<reference evidence="16 17" key="1">
    <citation type="submission" date="2022-10" db="EMBL/GenBank/DDBJ databases">
        <title>Aestuariibacter sp. AA17 isolated from Montipora capitata coral fragment.</title>
        <authorList>
            <person name="Emsley S.A."/>
            <person name="Pfannmuller K.M."/>
            <person name="Loughran R.M."/>
            <person name="Shlafstein M."/>
            <person name="Papke E."/>
            <person name="Saw J.H."/>
            <person name="Ushijima B."/>
            <person name="Videau P."/>
        </authorList>
    </citation>
    <scope>NUCLEOTIDE SEQUENCE [LARGE SCALE GENOMIC DNA]</scope>
    <source>
        <strain evidence="16 17">AA17</strain>
    </source>
</reference>
<dbReference type="GO" id="GO:0016491">
    <property type="term" value="F:oxidoreductase activity"/>
    <property type="evidence" value="ECO:0007669"/>
    <property type="project" value="UniProtKB-KW"/>
</dbReference>
<dbReference type="InterPro" id="IPR003752">
    <property type="entry name" value="DiS_bond_form_DsbB/BdbC"/>
</dbReference>
<dbReference type="InterPro" id="IPR050183">
    <property type="entry name" value="DsbB"/>
</dbReference>
<keyword evidence="7 14" id="KW-0249">Electron transport</keyword>
<keyword evidence="11 14" id="KW-1015">Disulfide bond</keyword>
<evidence type="ECO:0000256" key="15">
    <source>
        <dbReference type="SAM" id="Phobius"/>
    </source>
</evidence>
<keyword evidence="4 14" id="KW-1003">Cell membrane</keyword>
<feature type="transmembrane region" description="Helical" evidence="15">
    <location>
        <begin position="70"/>
        <end position="88"/>
    </location>
</feature>
<evidence type="ECO:0000313" key="16">
    <source>
        <dbReference type="EMBL" id="MCV2885107.1"/>
    </source>
</evidence>
<sequence length="171" mass="19111">MNTLAHLADKKSAWLLLFASALALILTALYFQYGMGLEPCIKCIYQRTATFGICLSALLPLLYQHGLTRTLAFIGWGISAIWGLLIAIEHVEIQTAANPFFASCEFVPNFPEFLALHEWLPGLFAATGDCGNIDWAFLGLSMPMWMIVIFSLYSLTFVVVLFSRLLKLKRV</sequence>
<feature type="topological domain" description="Cytoplasmic" evidence="14">
    <location>
        <begin position="164"/>
        <end position="171"/>
    </location>
</feature>
<keyword evidence="8 14" id="KW-1133">Transmembrane helix</keyword>
<evidence type="ECO:0000256" key="6">
    <source>
        <dbReference type="ARBA" id="ARBA00022692"/>
    </source>
</evidence>
<dbReference type="Pfam" id="PF02600">
    <property type="entry name" value="DsbB"/>
    <property type="match status" value="1"/>
</dbReference>
<feature type="disulfide bond" description="Redox-active" evidence="14">
    <location>
        <begin position="40"/>
        <end position="43"/>
    </location>
</feature>
<feature type="transmembrane region" description="Helical" evidence="15">
    <location>
        <begin position="44"/>
        <end position="63"/>
    </location>
</feature>
<keyword evidence="10 14" id="KW-0472">Membrane</keyword>
<keyword evidence="5" id="KW-0997">Cell inner membrane</keyword>
<evidence type="ECO:0000313" key="17">
    <source>
        <dbReference type="Proteomes" id="UP001652504"/>
    </source>
</evidence>
<protein>
    <recommendedName>
        <fullName evidence="14">Disulfide bond formation protein B</fullName>
    </recommendedName>
    <alternativeName>
        <fullName evidence="14">Disulfide oxidoreductase</fullName>
    </alternativeName>
</protein>
<evidence type="ECO:0000256" key="9">
    <source>
        <dbReference type="ARBA" id="ARBA00023002"/>
    </source>
</evidence>
<dbReference type="SUPFAM" id="SSF158442">
    <property type="entry name" value="DsbB-like"/>
    <property type="match status" value="1"/>
</dbReference>
<evidence type="ECO:0000256" key="13">
    <source>
        <dbReference type="ARBA" id="ARBA00023284"/>
    </source>
</evidence>
<dbReference type="InterPro" id="IPR022920">
    <property type="entry name" value="Disulphide_bond_form_DsbB"/>
</dbReference>
<comment type="caution">
    <text evidence="16">The sequence shown here is derived from an EMBL/GenBank/DDBJ whole genome shotgun (WGS) entry which is preliminary data.</text>
</comment>
<comment type="similarity">
    <text evidence="2 14">Belongs to the DsbB family.</text>
</comment>
<evidence type="ECO:0000256" key="2">
    <source>
        <dbReference type="ARBA" id="ARBA00008823"/>
    </source>
</evidence>
<evidence type="ECO:0000256" key="12">
    <source>
        <dbReference type="ARBA" id="ARBA00023186"/>
    </source>
</evidence>
<comment type="caution">
    <text evidence="14">Lacks conserved residue(s) required for the propagation of feature annotation.</text>
</comment>
<evidence type="ECO:0000256" key="1">
    <source>
        <dbReference type="ARBA" id="ARBA00004429"/>
    </source>
</evidence>
<proteinExistence type="inferred from homology"/>
<dbReference type="InterPro" id="IPR023380">
    <property type="entry name" value="DsbB-like_sf"/>
</dbReference>
<dbReference type="RefSeq" id="WP_263712399.1">
    <property type="nucleotide sequence ID" value="NZ_JAOWKX010000005.1"/>
</dbReference>
<comment type="function">
    <text evidence="14">Required for disulfide bond formation in some periplasmic proteins. Acts by oxidizing the DsbA protein.</text>
</comment>
<keyword evidence="3 14" id="KW-0813">Transport</keyword>
<feature type="transmembrane region" description="Helical" evidence="15">
    <location>
        <begin position="144"/>
        <end position="166"/>
    </location>
</feature>
<comment type="subcellular location">
    <subcellularLocation>
        <location evidence="1">Cell inner membrane</location>
        <topology evidence="1">Multi-pass membrane protein</topology>
    </subcellularLocation>
    <subcellularLocation>
        <location evidence="14">Cell membrane</location>
        <topology evidence="14">Multi-pass membrane protein</topology>
    </subcellularLocation>
</comment>
<evidence type="ECO:0000256" key="4">
    <source>
        <dbReference type="ARBA" id="ARBA00022475"/>
    </source>
</evidence>
<evidence type="ECO:0000256" key="7">
    <source>
        <dbReference type="ARBA" id="ARBA00022982"/>
    </source>
</evidence>
<dbReference type="Gene3D" id="1.20.1550.10">
    <property type="entry name" value="DsbB-like"/>
    <property type="match status" value="1"/>
</dbReference>
<organism evidence="16 17">
    <name type="scientific">Fluctibacter corallii</name>
    <dbReference type="NCBI Taxonomy" id="2984329"/>
    <lineage>
        <taxon>Bacteria</taxon>
        <taxon>Pseudomonadati</taxon>
        <taxon>Pseudomonadota</taxon>
        <taxon>Gammaproteobacteria</taxon>
        <taxon>Alteromonadales</taxon>
        <taxon>Alteromonadaceae</taxon>
        <taxon>Fluctibacter</taxon>
    </lineage>
</organism>